<protein>
    <submittedName>
        <fullName evidence="1">Uncharacterized protein</fullName>
    </submittedName>
</protein>
<accession>A0A6L2J788</accession>
<organism evidence="1">
    <name type="scientific">Tanacetum cinerariifolium</name>
    <name type="common">Dalmatian daisy</name>
    <name type="synonym">Chrysanthemum cinerariifolium</name>
    <dbReference type="NCBI Taxonomy" id="118510"/>
    <lineage>
        <taxon>Eukaryota</taxon>
        <taxon>Viridiplantae</taxon>
        <taxon>Streptophyta</taxon>
        <taxon>Embryophyta</taxon>
        <taxon>Tracheophyta</taxon>
        <taxon>Spermatophyta</taxon>
        <taxon>Magnoliopsida</taxon>
        <taxon>eudicotyledons</taxon>
        <taxon>Gunneridae</taxon>
        <taxon>Pentapetalae</taxon>
        <taxon>asterids</taxon>
        <taxon>campanulids</taxon>
        <taxon>Asterales</taxon>
        <taxon>Asteraceae</taxon>
        <taxon>Asteroideae</taxon>
        <taxon>Anthemideae</taxon>
        <taxon>Anthemidinae</taxon>
        <taxon>Tanacetum</taxon>
    </lineage>
</organism>
<dbReference type="AlphaFoldDB" id="A0A6L2J788"/>
<reference evidence="1" key="1">
    <citation type="journal article" date="2019" name="Sci. Rep.">
        <title>Draft genome of Tanacetum cinerariifolium, the natural source of mosquito coil.</title>
        <authorList>
            <person name="Yamashiro T."/>
            <person name="Shiraishi A."/>
            <person name="Satake H."/>
            <person name="Nakayama K."/>
        </authorList>
    </citation>
    <scope>NUCLEOTIDE SEQUENCE</scope>
</reference>
<name>A0A6L2J788_TANCI</name>
<sequence>MVIYLSCCFLAEQYVVEDLKCCPEDSFSYSIRALQIFYDTTIYDTKQVNPKLWAPGKIPKVESNKPNTTDCIKRGVGVRATGFISLKEEIGSMIL</sequence>
<proteinExistence type="predicted"/>
<evidence type="ECO:0000313" key="1">
    <source>
        <dbReference type="EMBL" id="GEU32771.1"/>
    </source>
</evidence>
<comment type="caution">
    <text evidence="1">The sequence shown here is derived from an EMBL/GenBank/DDBJ whole genome shotgun (WGS) entry which is preliminary data.</text>
</comment>
<gene>
    <name evidence="1" type="ORF">Tci_004749</name>
</gene>
<dbReference type="EMBL" id="BKCJ010000390">
    <property type="protein sequence ID" value="GEU32771.1"/>
    <property type="molecule type" value="Genomic_DNA"/>
</dbReference>